<feature type="domain" description="Lon proteolytic" evidence="8">
    <location>
        <begin position="349"/>
        <end position="536"/>
    </location>
</feature>
<keyword evidence="6" id="KW-0812">Transmembrane</keyword>
<dbReference type="GO" id="GO:0006508">
    <property type="term" value="P:proteolysis"/>
    <property type="evidence" value="ECO:0007669"/>
    <property type="project" value="UniProtKB-KW"/>
</dbReference>
<dbReference type="PROSITE" id="PS01046">
    <property type="entry name" value="LON_SER"/>
    <property type="match status" value="1"/>
</dbReference>
<dbReference type="InterPro" id="IPR027417">
    <property type="entry name" value="P-loop_NTPase"/>
</dbReference>
<feature type="active site" evidence="5">
    <location>
        <position position="489"/>
    </location>
</feature>
<protein>
    <recommendedName>
        <fullName evidence="5">endopeptidase La</fullName>
        <ecNumber evidence="5">3.4.21.53</ecNumber>
    </recommendedName>
</protein>
<comment type="catalytic activity">
    <reaction evidence="5">
        <text>Hydrolysis of proteins in presence of ATP.</text>
        <dbReference type="EC" id="3.4.21.53"/>
    </reaction>
</comment>
<keyword evidence="2 5" id="KW-0378">Hydrolase</keyword>
<comment type="subunit">
    <text evidence="4">Homohexamer. Organized in a ring with a central cavity.</text>
</comment>
<keyword evidence="10" id="KW-1185">Reference proteome</keyword>
<dbReference type="InterPro" id="IPR000523">
    <property type="entry name" value="Mg_chelatse_chII-like_cat_dom"/>
</dbReference>
<dbReference type="PANTHER" id="PTHR10046">
    <property type="entry name" value="ATP DEPENDENT LON PROTEASE FAMILY MEMBER"/>
    <property type="match status" value="1"/>
</dbReference>
<evidence type="ECO:0000256" key="2">
    <source>
        <dbReference type="ARBA" id="ARBA00022801"/>
    </source>
</evidence>
<dbReference type="Pfam" id="PF05362">
    <property type="entry name" value="Lon_C"/>
    <property type="match status" value="1"/>
</dbReference>
<dbReference type="SMART" id="SM00382">
    <property type="entry name" value="AAA"/>
    <property type="match status" value="1"/>
</dbReference>
<dbReference type="SUPFAM" id="SSF52540">
    <property type="entry name" value="P-loop containing nucleoside triphosphate hydrolases"/>
    <property type="match status" value="1"/>
</dbReference>
<dbReference type="PROSITE" id="PS50045">
    <property type="entry name" value="SIGMA54_INTERACT_4"/>
    <property type="match status" value="1"/>
</dbReference>
<evidence type="ECO:0000259" key="8">
    <source>
        <dbReference type="PROSITE" id="PS51786"/>
    </source>
</evidence>
<evidence type="ECO:0000256" key="3">
    <source>
        <dbReference type="ARBA" id="ARBA00022825"/>
    </source>
</evidence>
<dbReference type="InterPro" id="IPR003593">
    <property type="entry name" value="AAA+_ATPase"/>
</dbReference>
<evidence type="ECO:0000256" key="5">
    <source>
        <dbReference type="PROSITE-ProRule" id="PRU01122"/>
    </source>
</evidence>
<dbReference type="Gene3D" id="3.30.230.10">
    <property type="match status" value="1"/>
</dbReference>
<evidence type="ECO:0000256" key="6">
    <source>
        <dbReference type="SAM" id="Phobius"/>
    </source>
</evidence>
<gene>
    <name evidence="9" type="primary">lonB</name>
    <name evidence="9" type="ORF">K0T92_15725</name>
</gene>
<evidence type="ECO:0000313" key="10">
    <source>
        <dbReference type="Proteomes" id="UP000812277"/>
    </source>
</evidence>
<dbReference type="RefSeq" id="WP_219873433.1">
    <property type="nucleotide sequence ID" value="NZ_JAHZIJ010000011.1"/>
</dbReference>
<keyword evidence="6" id="KW-0472">Membrane</keyword>
<dbReference type="Pfam" id="PF01078">
    <property type="entry name" value="Mg_chelatase"/>
    <property type="match status" value="1"/>
</dbReference>
<dbReference type="PRINTS" id="PR00830">
    <property type="entry name" value="ENDOLAPTASE"/>
</dbReference>
<name>A0ABS7D8C7_9BACL</name>
<keyword evidence="1 5" id="KW-0645">Protease</keyword>
<dbReference type="InterPro" id="IPR008269">
    <property type="entry name" value="Lon_proteolytic"/>
</dbReference>
<organism evidence="9 10">
    <name type="scientific">Paenibacillus oenotherae</name>
    <dbReference type="NCBI Taxonomy" id="1435645"/>
    <lineage>
        <taxon>Bacteria</taxon>
        <taxon>Bacillati</taxon>
        <taxon>Bacillota</taxon>
        <taxon>Bacilli</taxon>
        <taxon>Bacillales</taxon>
        <taxon>Paenibacillaceae</taxon>
        <taxon>Paenibacillus</taxon>
    </lineage>
</organism>
<evidence type="ECO:0000259" key="7">
    <source>
        <dbReference type="PROSITE" id="PS50045"/>
    </source>
</evidence>
<proteinExistence type="inferred from homology"/>
<dbReference type="InterPro" id="IPR014251">
    <property type="entry name" value="Spore_LonB"/>
</dbReference>
<evidence type="ECO:0000256" key="4">
    <source>
        <dbReference type="ARBA" id="ARBA00026070"/>
    </source>
</evidence>
<dbReference type="GO" id="GO:0008233">
    <property type="term" value="F:peptidase activity"/>
    <property type="evidence" value="ECO:0007669"/>
    <property type="project" value="UniProtKB-KW"/>
</dbReference>
<dbReference type="InterPro" id="IPR020568">
    <property type="entry name" value="Ribosomal_Su5_D2-typ_SF"/>
</dbReference>
<dbReference type="CDD" id="cd00009">
    <property type="entry name" value="AAA"/>
    <property type="match status" value="1"/>
</dbReference>
<accession>A0ABS7D8C7</accession>
<dbReference type="SUPFAM" id="SSF54211">
    <property type="entry name" value="Ribosomal protein S5 domain 2-like"/>
    <property type="match status" value="1"/>
</dbReference>
<comment type="similarity">
    <text evidence="5">Belongs to the peptidase S16 family.</text>
</comment>
<dbReference type="Gene3D" id="3.40.50.300">
    <property type="entry name" value="P-loop containing nucleotide triphosphate hydrolases"/>
    <property type="match status" value="1"/>
</dbReference>
<reference evidence="9 10" key="1">
    <citation type="submission" date="2021-07" db="EMBL/GenBank/DDBJ databases">
        <title>Paenibacillus radiodurans sp. nov., isolated from the southeastern edge of Tengger Desert.</title>
        <authorList>
            <person name="Zhang G."/>
        </authorList>
    </citation>
    <scope>NUCLEOTIDE SEQUENCE [LARGE SCALE GENOMIC DNA]</scope>
    <source>
        <strain evidence="9 10">DT7-4</strain>
    </source>
</reference>
<evidence type="ECO:0000313" key="9">
    <source>
        <dbReference type="EMBL" id="MBW7476192.1"/>
    </source>
</evidence>
<dbReference type="PROSITE" id="PS00676">
    <property type="entry name" value="SIGMA54_INTERACT_2"/>
    <property type="match status" value="1"/>
</dbReference>
<keyword evidence="6" id="KW-1133">Transmembrane helix</keyword>
<comment type="caution">
    <text evidence="9">The sequence shown here is derived from an EMBL/GenBank/DDBJ whole genome shotgun (WGS) entry which is preliminary data.</text>
</comment>
<dbReference type="NCBIfam" id="TIGR02902">
    <property type="entry name" value="spore_lonB"/>
    <property type="match status" value="1"/>
</dbReference>
<keyword evidence="3 5" id="KW-0720">Serine protease</keyword>
<feature type="transmembrane region" description="Helical" evidence="6">
    <location>
        <begin position="6"/>
        <end position="26"/>
    </location>
</feature>
<evidence type="ECO:0000256" key="1">
    <source>
        <dbReference type="ARBA" id="ARBA00022670"/>
    </source>
</evidence>
<dbReference type="InterPro" id="IPR002078">
    <property type="entry name" value="Sigma_54_int"/>
</dbReference>
<feature type="domain" description="Sigma-54 factor interaction" evidence="7">
    <location>
        <begin position="93"/>
        <end position="265"/>
    </location>
</feature>
<dbReference type="Proteomes" id="UP000812277">
    <property type="component" value="Unassembled WGS sequence"/>
</dbReference>
<dbReference type="EC" id="3.4.21.53" evidence="5"/>
<sequence>MNLSLILMLIQVFFAIVIGLYFWNLLRNQKTNRTAVDRESRKEMDKLRKLRSVSLTKPLSEKTRPQSIQDIIGQIDGLRALKAALCSANPQHVIIYGPPGVGKTAAARVVLEEAKKNPSSPFQADAKFTEIDATTARFDERGIADPLIGSVHDPIYQGAGAMGVAGIPQPKPGAVTKAHGGMLFIDEIGELHPTQMNKLLKVLEDRKVYLESAYYSSEDSNVPMYIHDIFQNGLPADFRLVGATTRSPQELPPALRSRCMEIYFRPLLADEIGQIAVNALKKIGLPPCQEAIDVVKRYATNGREAVNMIQLAAGLALSEKRDTVAAADIEWVANSSQIPPRPDRKIPASPQVGFVNGLAVYGPNMGTLLEIEVSAIPTKAGRGQFTITGVVDEEELGGGNRTLRRKSMAKGSVENVLTVLRRSGLKPENFDLHINFPGGTPIDGPSAGIAMATAITSAIKDEPVDNKLAMTGEVGIHGNVKPVGGVLAKVEAAFQAGAETVIIPRENWQAIFADLKGLQVIPVEHIDEVFKHVFAAQESHISAIGPAVGSDVFIATGLPYLQADSVE</sequence>
<feature type="active site" evidence="5">
    <location>
        <position position="446"/>
    </location>
</feature>
<dbReference type="EMBL" id="JAHZIJ010000011">
    <property type="protein sequence ID" value="MBW7476192.1"/>
    <property type="molecule type" value="Genomic_DNA"/>
</dbReference>
<dbReference type="PROSITE" id="PS51786">
    <property type="entry name" value="LON_PROTEOLYTIC"/>
    <property type="match status" value="1"/>
</dbReference>
<dbReference type="InterPro" id="IPR027065">
    <property type="entry name" value="Lon_Prtase"/>
</dbReference>
<dbReference type="InterPro" id="IPR025943">
    <property type="entry name" value="Sigma_54_int_dom_ATP-bd_2"/>
</dbReference>
<dbReference type="InterPro" id="IPR014721">
    <property type="entry name" value="Ribsml_uS5_D2-typ_fold_subgr"/>
</dbReference>
<dbReference type="InterPro" id="IPR008268">
    <property type="entry name" value="Peptidase_S16_AS"/>
</dbReference>